<keyword evidence="1" id="KW-0472">Membrane</keyword>
<proteinExistence type="predicted"/>
<evidence type="ECO:0000313" key="3">
    <source>
        <dbReference type="Proteomes" id="UP001501446"/>
    </source>
</evidence>
<comment type="caution">
    <text evidence="2">The sequence shown here is derived from an EMBL/GenBank/DDBJ whole genome shotgun (WGS) entry which is preliminary data.</text>
</comment>
<keyword evidence="1" id="KW-0812">Transmembrane</keyword>
<organism evidence="2 3">
    <name type="scientific">Kocuria gwangalliensis</name>
    <dbReference type="NCBI Taxonomy" id="501592"/>
    <lineage>
        <taxon>Bacteria</taxon>
        <taxon>Bacillati</taxon>
        <taxon>Actinomycetota</taxon>
        <taxon>Actinomycetes</taxon>
        <taxon>Micrococcales</taxon>
        <taxon>Micrococcaceae</taxon>
        <taxon>Kocuria</taxon>
    </lineage>
</organism>
<feature type="transmembrane region" description="Helical" evidence="1">
    <location>
        <begin position="114"/>
        <end position="136"/>
    </location>
</feature>
<evidence type="ECO:0000256" key="1">
    <source>
        <dbReference type="SAM" id="Phobius"/>
    </source>
</evidence>
<dbReference type="EMBL" id="BAABLN010000009">
    <property type="protein sequence ID" value="GAA4693543.1"/>
    <property type="molecule type" value="Genomic_DNA"/>
</dbReference>
<dbReference type="Proteomes" id="UP001501446">
    <property type="component" value="Unassembled WGS sequence"/>
</dbReference>
<name>A0ABP8WQI2_9MICC</name>
<protein>
    <recommendedName>
        <fullName evidence="4">DUF308 domain-containing protein</fullName>
    </recommendedName>
</protein>
<dbReference type="InterPro" id="IPR005325">
    <property type="entry name" value="DUF308_memb"/>
</dbReference>
<evidence type="ECO:0000313" key="2">
    <source>
        <dbReference type="EMBL" id="GAA4693543.1"/>
    </source>
</evidence>
<keyword evidence="1" id="KW-1133">Transmembrane helix</keyword>
<keyword evidence="3" id="KW-1185">Reference proteome</keyword>
<accession>A0ABP8WQI2</accession>
<dbReference type="RefSeq" id="WP_345310680.1">
    <property type="nucleotide sequence ID" value="NZ_BAABLN010000009.1"/>
</dbReference>
<sequence length="217" mass="22796">MSQQIPSPRGGASGGHRSGTDVRHDLWVPTLVRSLVALVFGAVTIFWQEPTQNAAPWALGLFLVGTGAAWLFLHFRMKAREDVDLGSLANIPQLAGILYILGGALMAIMAQQNWLFVLLAAMVLGLCGILELALGLRFRQSFPLGRDWTLSGLVTVGAGMGMMLVEALGAKAELGVVGGAAVIIGVTQFIAALSLRHDALAADRAGSPDNGQPKSVD</sequence>
<feature type="transmembrane region" description="Helical" evidence="1">
    <location>
        <begin position="54"/>
        <end position="73"/>
    </location>
</feature>
<dbReference type="Pfam" id="PF03729">
    <property type="entry name" value="DUF308"/>
    <property type="match status" value="1"/>
</dbReference>
<feature type="transmembrane region" description="Helical" evidence="1">
    <location>
        <begin position="85"/>
        <end position="108"/>
    </location>
</feature>
<gene>
    <name evidence="2" type="ORF">GCM10025781_08680</name>
</gene>
<evidence type="ECO:0008006" key="4">
    <source>
        <dbReference type="Google" id="ProtNLM"/>
    </source>
</evidence>
<reference evidence="3" key="1">
    <citation type="journal article" date="2019" name="Int. J. Syst. Evol. Microbiol.">
        <title>The Global Catalogue of Microorganisms (GCM) 10K type strain sequencing project: providing services to taxonomists for standard genome sequencing and annotation.</title>
        <authorList>
            <consortium name="The Broad Institute Genomics Platform"/>
            <consortium name="The Broad Institute Genome Sequencing Center for Infectious Disease"/>
            <person name="Wu L."/>
            <person name="Ma J."/>
        </authorList>
    </citation>
    <scope>NUCLEOTIDE SEQUENCE [LARGE SCALE GENOMIC DNA]</scope>
    <source>
        <strain evidence="3">JCM 18958</strain>
    </source>
</reference>
<feature type="transmembrane region" description="Helical" evidence="1">
    <location>
        <begin position="148"/>
        <end position="168"/>
    </location>
</feature>
<feature type="transmembrane region" description="Helical" evidence="1">
    <location>
        <begin position="174"/>
        <end position="195"/>
    </location>
</feature>
<feature type="transmembrane region" description="Helical" evidence="1">
    <location>
        <begin position="26"/>
        <end position="48"/>
    </location>
</feature>